<dbReference type="Gene3D" id="3.30.710.10">
    <property type="entry name" value="Potassium Channel Kv1.1, Chain A"/>
    <property type="match status" value="1"/>
</dbReference>
<evidence type="ECO:0000256" key="1">
    <source>
        <dbReference type="ARBA" id="ARBA00004906"/>
    </source>
</evidence>
<dbReference type="AlphaFoldDB" id="A0A6G1CE76"/>
<dbReference type="EMBL" id="SPHZ02000009">
    <property type="protein sequence ID" value="KAF0898064.1"/>
    <property type="molecule type" value="Genomic_DNA"/>
</dbReference>
<comment type="similarity">
    <text evidence="2">Belongs to the Tdpoz family.</text>
</comment>
<keyword evidence="5" id="KW-1185">Reference proteome</keyword>
<feature type="domain" description="BTB" evidence="3">
    <location>
        <begin position="8"/>
        <end position="75"/>
    </location>
</feature>
<accession>A0A6G1CE76</accession>
<dbReference type="GO" id="GO:0016567">
    <property type="term" value="P:protein ubiquitination"/>
    <property type="evidence" value="ECO:0007669"/>
    <property type="project" value="InterPro"/>
</dbReference>
<dbReference type="PANTHER" id="PTHR26379">
    <property type="entry name" value="BTB/POZ AND MATH DOMAIN-CONTAINING PROTEIN 1"/>
    <property type="match status" value="1"/>
</dbReference>
<dbReference type="Pfam" id="PF24570">
    <property type="entry name" value="BACK_BPM_SPOP"/>
    <property type="match status" value="1"/>
</dbReference>
<dbReference type="PROSITE" id="PS50097">
    <property type="entry name" value="BTB"/>
    <property type="match status" value="1"/>
</dbReference>
<dbReference type="SUPFAM" id="SSF54695">
    <property type="entry name" value="POZ domain"/>
    <property type="match status" value="1"/>
</dbReference>
<dbReference type="InterPro" id="IPR056423">
    <property type="entry name" value="BACK_BPM_SPOP"/>
</dbReference>
<dbReference type="InterPro" id="IPR000210">
    <property type="entry name" value="BTB/POZ_dom"/>
</dbReference>
<evidence type="ECO:0000259" key="3">
    <source>
        <dbReference type="PROSITE" id="PS50097"/>
    </source>
</evidence>
<sequence length="156" mass="17080">MVGSADGSDVSFYVGGETFHAHWVVLAAWSPVFRAELLGSMAEAIMPCVILHDIEPATFRSLLHFVYTDAILLGDSSSSTTTEFFQTLLAAADRYATVAATLCCAETHSCPELKSRCLDFFMAESNFRKAVVTEGYLHLMQSFPSVIDEIKARLDA</sequence>
<name>A0A6G1CE76_9ORYZ</name>
<gene>
    <name evidence="4" type="ORF">E2562_001735</name>
</gene>
<dbReference type="PANTHER" id="PTHR26379:SF238">
    <property type="entry name" value="OS08G0523100 PROTEIN"/>
    <property type="match status" value="1"/>
</dbReference>
<dbReference type="Gene3D" id="1.25.40.420">
    <property type="match status" value="1"/>
</dbReference>
<dbReference type="InterPro" id="IPR045005">
    <property type="entry name" value="BPM1-6"/>
</dbReference>
<dbReference type="SMART" id="SM00225">
    <property type="entry name" value="BTB"/>
    <property type="match status" value="1"/>
</dbReference>
<organism evidence="4 5">
    <name type="scientific">Oryza meyeriana var. granulata</name>
    <dbReference type="NCBI Taxonomy" id="110450"/>
    <lineage>
        <taxon>Eukaryota</taxon>
        <taxon>Viridiplantae</taxon>
        <taxon>Streptophyta</taxon>
        <taxon>Embryophyta</taxon>
        <taxon>Tracheophyta</taxon>
        <taxon>Spermatophyta</taxon>
        <taxon>Magnoliopsida</taxon>
        <taxon>Liliopsida</taxon>
        <taxon>Poales</taxon>
        <taxon>Poaceae</taxon>
        <taxon>BOP clade</taxon>
        <taxon>Oryzoideae</taxon>
        <taxon>Oryzeae</taxon>
        <taxon>Oryzinae</taxon>
        <taxon>Oryza</taxon>
        <taxon>Oryza meyeriana</taxon>
    </lineage>
</organism>
<evidence type="ECO:0000313" key="4">
    <source>
        <dbReference type="EMBL" id="KAF0898064.1"/>
    </source>
</evidence>
<dbReference type="InterPro" id="IPR011333">
    <property type="entry name" value="SKP1/BTB/POZ_sf"/>
</dbReference>
<comment type="caution">
    <text evidence="4">The sequence shown here is derived from an EMBL/GenBank/DDBJ whole genome shotgun (WGS) entry which is preliminary data.</text>
</comment>
<proteinExistence type="inferred from homology"/>
<evidence type="ECO:0000313" key="5">
    <source>
        <dbReference type="Proteomes" id="UP000479710"/>
    </source>
</evidence>
<comment type="pathway">
    <text evidence="1">Protein modification; protein ubiquitination.</text>
</comment>
<evidence type="ECO:0000256" key="2">
    <source>
        <dbReference type="ARBA" id="ARBA00010846"/>
    </source>
</evidence>
<dbReference type="OrthoDB" id="413675at2759"/>
<protein>
    <recommendedName>
        <fullName evidence="3">BTB domain-containing protein</fullName>
    </recommendedName>
</protein>
<reference evidence="4 5" key="1">
    <citation type="submission" date="2019-11" db="EMBL/GenBank/DDBJ databases">
        <title>Whole genome sequence of Oryza granulata.</title>
        <authorList>
            <person name="Li W."/>
        </authorList>
    </citation>
    <scope>NUCLEOTIDE SEQUENCE [LARGE SCALE GENOMIC DNA]</scope>
    <source>
        <strain evidence="5">cv. Menghai</strain>
        <tissue evidence="4">Leaf</tissue>
    </source>
</reference>
<dbReference type="Proteomes" id="UP000479710">
    <property type="component" value="Unassembled WGS sequence"/>
</dbReference>